<gene>
    <name evidence="1" type="ORF">CRENPOLYSF1_670040</name>
</gene>
<dbReference type="Proteomes" id="UP000195667">
    <property type="component" value="Unassembled WGS sequence"/>
</dbReference>
<name>A0A1R4HHG4_9GAMM</name>
<evidence type="ECO:0000313" key="2">
    <source>
        <dbReference type="Proteomes" id="UP000195667"/>
    </source>
</evidence>
<organism evidence="1 2">
    <name type="scientific">Crenothrix polyspora</name>
    <dbReference type="NCBI Taxonomy" id="360316"/>
    <lineage>
        <taxon>Bacteria</taxon>
        <taxon>Pseudomonadati</taxon>
        <taxon>Pseudomonadota</taxon>
        <taxon>Gammaproteobacteria</taxon>
        <taxon>Methylococcales</taxon>
        <taxon>Crenotrichaceae</taxon>
        <taxon>Crenothrix</taxon>
    </lineage>
</organism>
<keyword evidence="2" id="KW-1185">Reference proteome</keyword>
<sequence>MNLLKLFRARSLGHLQPPFVLSLSKHERHTSTSSVRTVTLYVGNISQSTPII</sequence>
<evidence type="ECO:0000313" key="1">
    <source>
        <dbReference type="EMBL" id="SJM95320.1"/>
    </source>
</evidence>
<reference evidence="2" key="1">
    <citation type="submission" date="2017-02" db="EMBL/GenBank/DDBJ databases">
        <authorList>
            <person name="Daims H."/>
        </authorList>
    </citation>
    <scope>NUCLEOTIDE SEQUENCE [LARGE SCALE GENOMIC DNA]</scope>
</reference>
<dbReference type="EMBL" id="FUKI01000145">
    <property type="protein sequence ID" value="SJM95320.1"/>
    <property type="molecule type" value="Genomic_DNA"/>
</dbReference>
<accession>A0A1R4HHG4</accession>
<proteinExistence type="predicted"/>
<protein>
    <submittedName>
        <fullName evidence="1">Uncharacterized protein</fullName>
    </submittedName>
</protein>
<dbReference type="AlphaFoldDB" id="A0A1R4HHG4"/>